<keyword evidence="12" id="KW-1185">Reference proteome</keyword>
<feature type="compositionally biased region" description="Basic residues" evidence="8">
    <location>
        <begin position="414"/>
        <end position="424"/>
    </location>
</feature>
<feature type="region of interest" description="Disordered" evidence="8">
    <location>
        <begin position="282"/>
        <end position="302"/>
    </location>
</feature>
<evidence type="ECO:0000256" key="1">
    <source>
        <dbReference type="ARBA" id="ARBA00004123"/>
    </source>
</evidence>
<evidence type="ECO:0000256" key="2">
    <source>
        <dbReference type="ARBA" id="ARBA00006357"/>
    </source>
</evidence>
<feature type="region of interest" description="Disordered" evidence="8">
    <location>
        <begin position="151"/>
        <end position="243"/>
    </location>
</feature>
<dbReference type="OrthoDB" id="206335at2759"/>
<keyword evidence="7" id="KW-0863">Zinc-finger</keyword>
<feature type="compositionally biased region" description="Basic and acidic residues" evidence="8">
    <location>
        <begin position="398"/>
        <end position="413"/>
    </location>
</feature>
<dbReference type="PANTHER" id="PTHR12801:SF115">
    <property type="entry name" value="FI18136P1-RELATED"/>
    <property type="match status" value="1"/>
</dbReference>
<dbReference type="InterPro" id="IPR000571">
    <property type="entry name" value="Znf_CCCH"/>
</dbReference>
<dbReference type="InterPro" id="IPR034922">
    <property type="entry name" value="REX1-like_exo"/>
</dbReference>
<evidence type="ECO:0000256" key="3">
    <source>
        <dbReference type="ARBA" id="ARBA00022722"/>
    </source>
</evidence>
<proteinExistence type="inferred from homology"/>
<reference evidence="11" key="1">
    <citation type="submission" date="2020-06" db="EMBL/GenBank/DDBJ databases">
        <title>Draft genome of Bugula neritina, a colonial animal packing powerful symbionts and potential medicines.</title>
        <authorList>
            <person name="Rayko M."/>
        </authorList>
    </citation>
    <scope>NUCLEOTIDE SEQUENCE [LARGE SCALE GENOMIC DNA]</scope>
    <source>
        <strain evidence="11">Kwan_BN1</strain>
    </source>
</reference>
<evidence type="ECO:0000256" key="9">
    <source>
        <dbReference type="SAM" id="Phobius"/>
    </source>
</evidence>
<evidence type="ECO:0000313" key="12">
    <source>
        <dbReference type="Proteomes" id="UP000593567"/>
    </source>
</evidence>
<dbReference type="InterPro" id="IPR031736">
    <property type="entry name" value="REXO1-like_dom"/>
</dbReference>
<keyword evidence="9" id="KW-0812">Transmembrane</keyword>
<keyword evidence="4" id="KW-0378">Hydrolase</keyword>
<feature type="region of interest" description="Disordered" evidence="8">
    <location>
        <begin position="443"/>
        <end position="504"/>
    </location>
</feature>
<feature type="compositionally biased region" description="Polar residues" evidence="8">
    <location>
        <begin position="152"/>
        <end position="161"/>
    </location>
</feature>
<dbReference type="PANTHER" id="PTHR12801">
    <property type="entry name" value="RNA EXONUCLEASE REXO1 / RECO3 FAMILY MEMBER-RELATED"/>
    <property type="match status" value="1"/>
</dbReference>
<feature type="compositionally biased region" description="Polar residues" evidence="8">
    <location>
        <begin position="183"/>
        <end position="196"/>
    </location>
</feature>
<comment type="similarity">
    <text evidence="2">Belongs to the REXO1/REXO3 family.</text>
</comment>
<dbReference type="GO" id="GO:0004527">
    <property type="term" value="F:exonuclease activity"/>
    <property type="evidence" value="ECO:0007669"/>
    <property type="project" value="UniProtKB-KW"/>
</dbReference>
<keyword evidence="5" id="KW-0269">Exonuclease</keyword>
<evidence type="ECO:0000256" key="4">
    <source>
        <dbReference type="ARBA" id="ARBA00022801"/>
    </source>
</evidence>
<accession>A0A7J7IZG1</accession>
<dbReference type="GO" id="GO:0008270">
    <property type="term" value="F:zinc ion binding"/>
    <property type="evidence" value="ECO:0007669"/>
    <property type="project" value="UniProtKB-KW"/>
</dbReference>
<dbReference type="CDD" id="cd06145">
    <property type="entry name" value="REX1_like"/>
    <property type="match status" value="1"/>
</dbReference>
<keyword evidence="7" id="KW-0862">Zinc</keyword>
<gene>
    <name evidence="11" type="ORF">EB796_022415</name>
</gene>
<dbReference type="InterPro" id="IPR036397">
    <property type="entry name" value="RNaseH_sf"/>
</dbReference>
<dbReference type="InterPro" id="IPR047021">
    <property type="entry name" value="REXO1/3/4-like"/>
</dbReference>
<dbReference type="EMBL" id="VXIV02003244">
    <property type="protein sequence ID" value="KAF6019270.1"/>
    <property type="molecule type" value="Genomic_DNA"/>
</dbReference>
<evidence type="ECO:0000256" key="7">
    <source>
        <dbReference type="PROSITE-ProRule" id="PRU00723"/>
    </source>
</evidence>
<comment type="caution">
    <text evidence="11">The sequence shown here is derived from an EMBL/GenBank/DDBJ whole genome shotgun (WGS) entry which is preliminary data.</text>
</comment>
<dbReference type="Proteomes" id="UP000593567">
    <property type="component" value="Unassembled WGS sequence"/>
</dbReference>
<protein>
    <submittedName>
        <fullName evidence="11">REXO1</fullName>
    </submittedName>
</protein>
<feature type="region of interest" description="Disordered" evidence="8">
    <location>
        <begin position="380"/>
        <end position="430"/>
    </location>
</feature>
<evidence type="ECO:0000256" key="8">
    <source>
        <dbReference type="SAM" id="MobiDB-lite"/>
    </source>
</evidence>
<dbReference type="InterPro" id="IPR012337">
    <property type="entry name" value="RNaseH-like_sf"/>
</dbReference>
<evidence type="ECO:0000256" key="6">
    <source>
        <dbReference type="ARBA" id="ARBA00023242"/>
    </source>
</evidence>
<dbReference type="SUPFAM" id="SSF53098">
    <property type="entry name" value="Ribonuclease H-like"/>
    <property type="match status" value="1"/>
</dbReference>
<feature type="compositionally biased region" description="Polar residues" evidence="8">
    <location>
        <begin position="204"/>
        <end position="215"/>
    </location>
</feature>
<dbReference type="Gene3D" id="3.30.420.10">
    <property type="entry name" value="Ribonuclease H-like superfamily/Ribonuclease H"/>
    <property type="match status" value="1"/>
</dbReference>
<keyword evidence="3" id="KW-0540">Nuclease</keyword>
<feature type="compositionally biased region" description="Basic and acidic residues" evidence="8">
    <location>
        <begin position="162"/>
        <end position="177"/>
    </location>
</feature>
<dbReference type="InterPro" id="IPR013520">
    <property type="entry name" value="Ribonucl_H"/>
</dbReference>
<comment type="subcellular location">
    <subcellularLocation>
        <location evidence="1">Nucleus</location>
    </subcellularLocation>
</comment>
<feature type="zinc finger region" description="C3H1-type" evidence="7">
    <location>
        <begin position="7"/>
        <end position="33"/>
    </location>
</feature>
<keyword evidence="9" id="KW-0472">Membrane</keyword>
<name>A0A7J7IZG1_BUGNE</name>
<organism evidence="11 12">
    <name type="scientific">Bugula neritina</name>
    <name type="common">Brown bryozoan</name>
    <name type="synonym">Sertularia neritina</name>
    <dbReference type="NCBI Taxonomy" id="10212"/>
    <lineage>
        <taxon>Eukaryota</taxon>
        <taxon>Metazoa</taxon>
        <taxon>Spiralia</taxon>
        <taxon>Lophotrochozoa</taxon>
        <taxon>Bryozoa</taxon>
        <taxon>Gymnolaemata</taxon>
        <taxon>Cheilostomatida</taxon>
        <taxon>Flustrina</taxon>
        <taxon>Buguloidea</taxon>
        <taxon>Bugulidae</taxon>
        <taxon>Bugula</taxon>
    </lineage>
</organism>
<keyword evidence="6" id="KW-0539">Nucleus</keyword>
<dbReference type="GO" id="GO:0003676">
    <property type="term" value="F:nucleic acid binding"/>
    <property type="evidence" value="ECO:0007669"/>
    <property type="project" value="InterPro"/>
</dbReference>
<evidence type="ECO:0000256" key="5">
    <source>
        <dbReference type="ARBA" id="ARBA00022839"/>
    </source>
</evidence>
<evidence type="ECO:0000259" key="10">
    <source>
        <dbReference type="PROSITE" id="PS50103"/>
    </source>
</evidence>
<dbReference type="AlphaFoldDB" id="A0A7J7IZG1"/>
<feature type="transmembrane region" description="Helical" evidence="9">
    <location>
        <begin position="834"/>
        <end position="853"/>
    </location>
</feature>
<dbReference type="SMART" id="SM00479">
    <property type="entry name" value="EXOIII"/>
    <property type="match status" value="1"/>
</dbReference>
<feature type="domain" description="C3H1-type" evidence="10">
    <location>
        <begin position="7"/>
        <end position="33"/>
    </location>
</feature>
<sequence length="931" mass="103409">MFPTSGYFKSLQCPFYNESTCNRPNCHFKHQKHSINDRYGTPAAYSSKKLAPHCPSIDASTASGTDSKYVPYSKPKSSAYRSATLPKPHYQHAPFPTGPSTLVYKPTPISELNKIHAASAAPDDIDTKDSAQAAAVDAVINAEFQVIGQFESEVSSPSSTNLKDDESAITPTDKEISLDVTEQAPSISDDTETSLSLYAKTDSKSLSNHANSQTEPKCEEQVEIDNSEKRAEEEREQVTSSKHRVTKVVYEEFLDMFGEASDDEVIDEVSLPTTSRAENLEHTVSNTNSRSSSFIDLTGGSSSSDEDIYLLQLPDLDKTPPKVRDATPVQAKSSKHLKSNPAVKEAVKTKKNHPIIVSSEGDSDQCKELFAMFQHTPEAMSGAQSKKTKVVAVSTPEISRKRQAREGSGDMHDHARHPVKKRRAVSSAQQVLHERYEKLKQADLKRQCLEKSSSSSLPSNGAKPDYNNIPNATVSRTYKGQGRVAHQTKSITAKKSLARPRISPASKSKVAVGVRQQKLDMLVDECLKLYSDESEAFSRAKSEEEAACARSTSRVIYINVMANVIRKIRDEVGSTGSTKPSLKVSHEEVLSGKAASSFTVGLKRRTSNIATKEDMCGDLLFKKLRSYILTEAQLVEHGFPRADSTKPGHAIIKWSHYDKLPQIKNNIRTCRRCGKHFGLRENGEYIKKEECIYHWGKAFQKRVHGSVDMHFSCCDGKPGTEGCTICVGHVHDTNKFEDLTGYMKTFAKNEDDYCGIFALDCEMVYTMKGIEVARITVINDKLSVVLDSVIKPSSEIIDYNTRFSGLTSENFEDVDTSLKEVQAILLNMFQEDTIFFVFMTFCSAICMFSVLAFSGSSLEKLIHNTVVDTSVVWPHKNGLPYKRALKNLMLEILNQLIQESGSAGHDSSEDASACMKLMKWKVFQDYLKDHR</sequence>
<dbReference type="GO" id="GO:0005634">
    <property type="term" value="C:nucleus"/>
    <property type="evidence" value="ECO:0007669"/>
    <property type="project" value="UniProtKB-SubCell"/>
</dbReference>
<feature type="region of interest" description="Disordered" evidence="8">
    <location>
        <begin position="319"/>
        <end position="349"/>
    </location>
</feature>
<feature type="compositionally biased region" description="Polar residues" evidence="8">
    <location>
        <begin position="468"/>
        <end position="478"/>
    </location>
</feature>
<feature type="compositionally biased region" description="Basic and acidic residues" evidence="8">
    <location>
        <begin position="216"/>
        <end position="237"/>
    </location>
</feature>
<evidence type="ECO:0000313" key="11">
    <source>
        <dbReference type="EMBL" id="KAF6019270.1"/>
    </source>
</evidence>
<keyword evidence="9" id="KW-1133">Transmembrane helix</keyword>
<dbReference type="Pfam" id="PF15870">
    <property type="entry name" value="EloA-BP1"/>
    <property type="match status" value="1"/>
</dbReference>
<dbReference type="PROSITE" id="PS50103">
    <property type="entry name" value="ZF_C3H1"/>
    <property type="match status" value="1"/>
</dbReference>
<keyword evidence="7" id="KW-0479">Metal-binding</keyword>